<proteinExistence type="predicted"/>
<dbReference type="Proteomes" id="UP001611548">
    <property type="component" value="Unassembled WGS sequence"/>
</dbReference>
<evidence type="ECO:0000313" key="1">
    <source>
        <dbReference type="EMBL" id="MFI1965384.1"/>
    </source>
</evidence>
<sequence>MSKDRTGTSRVTVFRLLYDWPDRHCVVAYTAADSLSAVVATIPVPGVEGSDPDLARVAAAHAPGRLYGGPKQHAEGAWLVNVGTGARLVPPPTSFEAHAPWRLEQLRSYELDTTMYGYDRVHVGQFELIDSALAEKAHALLATPASVTALRSRV</sequence>
<keyword evidence="2" id="KW-1185">Reference proteome</keyword>
<accession>A0ABW7UVL1</accession>
<reference evidence="1 2" key="1">
    <citation type="submission" date="2024-10" db="EMBL/GenBank/DDBJ databases">
        <title>The Natural Products Discovery Center: Release of the First 8490 Sequenced Strains for Exploring Actinobacteria Biosynthetic Diversity.</title>
        <authorList>
            <person name="Kalkreuter E."/>
            <person name="Kautsar S.A."/>
            <person name="Yang D."/>
            <person name="Bader C.D."/>
            <person name="Teijaro C.N."/>
            <person name="Fluegel L."/>
            <person name="Davis C.M."/>
            <person name="Simpson J.R."/>
            <person name="Lauterbach L."/>
            <person name="Steele A.D."/>
            <person name="Gui C."/>
            <person name="Meng S."/>
            <person name="Li G."/>
            <person name="Viehrig K."/>
            <person name="Ye F."/>
            <person name="Su P."/>
            <person name="Kiefer A.F."/>
            <person name="Nichols A."/>
            <person name="Cepeda A.J."/>
            <person name="Yan W."/>
            <person name="Fan B."/>
            <person name="Jiang Y."/>
            <person name="Adhikari A."/>
            <person name="Zheng C.-J."/>
            <person name="Schuster L."/>
            <person name="Cowan T.M."/>
            <person name="Smanski M.J."/>
            <person name="Chevrette M.G."/>
            <person name="De Carvalho L.P.S."/>
            <person name="Shen B."/>
        </authorList>
    </citation>
    <scope>NUCLEOTIDE SEQUENCE [LARGE SCALE GENOMIC DNA]</scope>
    <source>
        <strain evidence="1 2">NPDC020327</strain>
    </source>
</reference>
<organism evidence="1 2">
    <name type="scientific">Streptomyces pathocidini</name>
    <dbReference type="NCBI Taxonomy" id="1650571"/>
    <lineage>
        <taxon>Bacteria</taxon>
        <taxon>Bacillati</taxon>
        <taxon>Actinomycetota</taxon>
        <taxon>Actinomycetes</taxon>
        <taxon>Kitasatosporales</taxon>
        <taxon>Streptomycetaceae</taxon>
        <taxon>Streptomyces</taxon>
    </lineage>
</organism>
<gene>
    <name evidence="1" type="ORF">ACH429_14940</name>
</gene>
<name>A0ABW7UVL1_9ACTN</name>
<protein>
    <submittedName>
        <fullName evidence="1">Uncharacterized protein</fullName>
    </submittedName>
</protein>
<evidence type="ECO:0000313" key="2">
    <source>
        <dbReference type="Proteomes" id="UP001611548"/>
    </source>
</evidence>
<comment type="caution">
    <text evidence="1">The sequence shown here is derived from an EMBL/GenBank/DDBJ whole genome shotgun (WGS) entry which is preliminary data.</text>
</comment>
<dbReference type="RefSeq" id="WP_055473135.1">
    <property type="nucleotide sequence ID" value="NZ_JBIRWE010000005.1"/>
</dbReference>
<dbReference type="EMBL" id="JBIRWE010000005">
    <property type="protein sequence ID" value="MFI1965384.1"/>
    <property type="molecule type" value="Genomic_DNA"/>
</dbReference>